<reference evidence="1 2" key="1">
    <citation type="submission" date="2017-02" db="EMBL/GenBank/DDBJ databases">
        <title>Complete genome sequence of Brachyspira hampsonii genomovar I strain NSH-16 (ATCC BAA-2463).</title>
        <authorList>
            <person name="Mirajkar N.S."/>
            <person name="Gebhart C.J."/>
        </authorList>
    </citation>
    <scope>NUCLEOTIDE SEQUENCE [LARGE SCALE GENOMIC DNA]</scope>
    <source>
        <strain evidence="1 2">NSH-16</strain>
    </source>
</reference>
<dbReference type="Proteomes" id="UP000264880">
    <property type="component" value="Chromosome"/>
</dbReference>
<sequence>MINLTLFLIDYKQGLDLVKEEKYSSAITRFESLIEMLDNNKDIISDYKQLRESINNNIEGCKLFMKGL</sequence>
<accession>A0AAC9XKK8</accession>
<organism evidence="1 2">
    <name type="scientific">Brachyspira hampsonii</name>
    <dbReference type="NCBI Taxonomy" id="1287055"/>
    <lineage>
        <taxon>Bacteria</taxon>
        <taxon>Pseudomonadati</taxon>
        <taxon>Spirochaetota</taxon>
        <taxon>Spirochaetia</taxon>
        <taxon>Brachyspirales</taxon>
        <taxon>Brachyspiraceae</taxon>
        <taxon>Brachyspira</taxon>
    </lineage>
</organism>
<proteinExistence type="predicted"/>
<keyword evidence="2" id="KW-1185">Reference proteome</keyword>
<dbReference type="KEGG" id="bhp:BHAMNSH16_07880"/>
<dbReference type="AlphaFoldDB" id="A0AAC9XKK8"/>
<protein>
    <submittedName>
        <fullName evidence="1">Uncharacterized protein</fullName>
    </submittedName>
</protein>
<dbReference type="EMBL" id="CP019914">
    <property type="protein sequence ID" value="ASJ21566.1"/>
    <property type="molecule type" value="Genomic_DNA"/>
</dbReference>
<gene>
    <name evidence="1" type="ORF">BHAMNSH16_07880</name>
</gene>
<evidence type="ECO:0000313" key="1">
    <source>
        <dbReference type="EMBL" id="ASJ21566.1"/>
    </source>
</evidence>
<dbReference type="RefSeq" id="WP_039954737.1">
    <property type="nucleotide sequence ID" value="NZ_CP019914.1"/>
</dbReference>
<name>A0AAC9XKK8_9SPIR</name>
<evidence type="ECO:0000313" key="2">
    <source>
        <dbReference type="Proteomes" id="UP000264880"/>
    </source>
</evidence>